<dbReference type="InterPro" id="IPR011330">
    <property type="entry name" value="Glyco_hydro/deAcase_b/a-brl"/>
</dbReference>
<keyword evidence="4" id="KW-1185">Reference proteome</keyword>
<proteinExistence type="predicted"/>
<dbReference type="EMBL" id="BNJK01000001">
    <property type="protein sequence ID" value="GHO91676.1"/>
    <property type="molecule type" value="Genomic_DNA"/>
</dbReference>
<dbReference type="PANTHER" id="PTHR34216">
    <property type="match status" value="1"/>
</dbReference>
<dbReference type="RefSeq" id="WP_220202557.1">
    <property type="nucleotide sequence ID" value="NZ_BNJK01000001.1"/>
</dbReference>
<feature type="domain" description="NodB homology" evidence="2">
    <location>
        <begin position="84"/>
        <end position="345"/>
    </location>
</feature>
<dbReference type="Gene3D" id="3.20.20.370">
    <property type="entry name" value="Glycoside hydrolase/deacetylase"/>
    <property type="match status" value="1"/>
</dbReference>
<name>A0A8J3ICC3_9CHLR</name>
<evidence type="ECO:0000256" key="1">
    <source>
        <dbReference type="ARBA" id="ARBA00022729"/>
    </source>
</evidence>
<reference evidence="3" key="1">
    <citation type="submission" date="2020-10" db="EMBL/GenBank/DDBJ databases">
        <title>Taxonomic study of unclassified bacteria belonging to the class Ktedonobacteria.</title>
        <authorList>
            <person name="Yabe S."/>
            <person name="Wang C.M."/>
            <person name="Zheng Y."/>
            <person name="Sakai Y."/>
            <person name="Cavaletti L."/>
            <person name="Monciardini P."/>
            <person name="Donadio S."/>
        </authorList>
    </citation>
    <scope>NUCLEOTIDE SEQUENCE</scope>
    <source>
        <strain evidence="3">ID150040</strain>
    </source>
</reference>
<comment type="caution">
    <text evidence="3">The sequence shown here is derived from an EMBL/GenBank/DDBJ whole genome shotgun (WGS) entry which is preliminary data.</text>
</comment>
<sequence>MRKQMGVLIAALLYYSGLVKFARWCMRSSGRHLIILNYHQASGGDLLRHMLYLKRHYRLLHLEDALNELYAPPDEQKTSADRRTPLVLTFDDGYHDNYTHAFALARKLQIPITIFLIPGYIESRDYFWWGEGKRLVSRAGVSTVTIGDIQYRLQEPEERAQLSQVIDLYLRYASSVSERDASLALFRNLLAVPETVTPEEQCRRPLTWDEVREMQASNWVSFGAHTLHHPILAYLFNRAELQYEVSECRSMLEAHLKHSVHTFAYPVGRQKHIGAEAVKAVKEAGYTWAVTTEHGVNTPGSDPLKLGRVLGDVSRHWLVMAAETSGIWHVFAPIWKAIIGVGESA</sequence>
<evidence type="ECO:0000313" key="4">
    <source>
        <dbReference type="Proteomes" id="UP000597444"/>
    </source>
</evidence>
<accession>A0A8J3ICC3</accession>
<protein>
    <recommendedName>
        <fullName evidence="2">NodB homology domain-containing protein</fullName>
    </recommendedName>
</protein>
<organism evidence="3 4">
    <name type="scientific">Reticulibacter mediterranei</name>
    <dbReference type="NCBI Taxonomy" id="2778369"/>
    <lineage>
        <taxon>Bacteria</taxon>
        <taxon>Bacillati</taxon>
        <taxon>Chloroflexota</taxon>
        <taxon>Ktedonobacteria</taxon>
        <taxon>Ktedonobacterales</taxon>
        <taxon>Reticulibacteraceae</taxon>
        <taxon>Reticulibacter</taxon>
    </lineage>
</organism>
<dbReference type="GO" id="GO:0005975">
    <property type="term" value="P:carbohydrate metabolic process"/>
    <property type="evidence" value="ECO:0007669"/>
    <property type="project" value="InterPro"/>
</dbReference>
<dbReference type="PROSITE" id="PS51677">
    <property type="entry name" value="NODB"/>
    <property type="match status" value="1"/>
</dbReference>
<dbReference type="Proteomes" id="UP000597444">
    <property type="component" value="Unassembled WGS sequence"/>
</dbReference>
<evidence type="ECO:0000259" key="2">
    <source>
        <dbReference type="PROSITE" id="PS51677"/>
    </source>
</evidence>
<evidence type="ECO:0000313" key="3">
    <source>
        <dbReference type="EMBL" id="GHO91676.1"/>
    </source>
</evidence>
<gene>
    <name evidence="3" type="ORF">KSF_017240</name>
</gene>
<dbReference type="SUPFAM" id="SSF88713">
    <property type="entry name" value="Glycoside hydrolase/deacetylase"/>
    <property type="match status" value="1"/>
</dbReference>
<dbReference type="InterPro" id="IPR002509">
    <property type="entry name" value="NODB_dom"/>
</dbReference>
<dbReference type="Pfam" id="PF01522">
    <property type="entry name" value="Polysacc_deac_1"/>
    <property type="match status" value="1"/>
</dbReference>
<keyword evidence="1" id="KW-0732">Signal</keyword>
<dbReference type="CDD" id="cd10918">
    <property type="entry name" value="CE4_NodB_like_5s_6s"/>
    <property type="match status" value="1"/>
</dbReference>
<dbReference type="InterPro" id="IPR051398">
    <property type="entry name" value="Polysacch_Deacetylase"/>
</dbReference>
<dbReference type="AlphaFoldDB" id="A0A8J3ICC3"/>
<dbReference type="PANTHER" id="PTHR34216:SF7">
    <property type="entry name" value="POLY-BETA-1,6-N-ACETYL-D-GLUCOSAMINE N-DEACETYLASE"/>
    <property type="match status" value="1"/>
</dbReference>
<dbReference type="GO" id="GO:0016810">
    <property type="term" value="F:hydrolase activity, acting on carbon-nitrogen (but not peptide) bonds"/>
    <property type="evidence" value="ECO:0007669"/>
    <property type="project" value="InterPro"/>
</dbReference>